<dbReference type="EMBL" id="CM055101">
    <property type="protein sequence ID" value="KAJ7542171.1"/>
    <property type="molecule type" value="Genomic_DNA"/>
</dbReference>
<organism evidence="1 2">
    <name type="scientific">Diphasiastrum complanatum</name>
    <name type="common">Issler's clubmoss</name>
    <name type="synonym">Lycopodium complanatum</name>
    <dbReference type="NCBI Taxonomy" id="34168"/>
    <lineage>
        <taxon>Eukaryota</taxon>
        <taxon>Viridiplantae</taxon>
        <taxon>Streptophyta</taxon>
        <taxon>Embryophyta</taxon>
        <taxon>Tracheophyta</taxon>
        <taxon>Lycopodiopsida</taxon>
        <taxon>Lycopodiales</taxon>
        <taxon>Lycopodiaceae</taxon>
        <taxon>Lycopodioideae</taxon>
        <taxon>Diphasiastrum</taxon>
    </lineage>
</organism>
<evidence type="ECO:0000313" key="2">
    <source>
        <dbReference type="Proteomes" id="UP001162992"/>
    </source>
</evidence>
<dbReference type="Proteomes" id="UP001162992">
    <property type="component" value="Chromosome 10"/>
</dbReference>
<gene>
    <name evidence="1" type="ORF">O6H91_10G093400</name>
</gene>
<name>A0ACC2CJF8_DIPCM</name>
<comment type="caution">
    <text evidence="1">The sequence shown here is derived from an EMBL/GenBank/DDBJ whole genome shotgun (WGS) entry which is preliminary data.</text>
</comment>
<evidence type="ECO:0000313" key="1">
    <source>
        <dbReference type="EMBL" id="KAJ7542171.1"/>
    </source>
</evidence>
<proteinExistence type="predicted"/>
<sequence length="617" mass="67704">MECDETRKLSTKPRVVIVGAGMAGLSAARRLRSIKNADYELIVLEGSHRIGGRICTTEFAGERVELGATWIHGIEGSPLYEIAEQSGALKGDMPWECMDGFPACPIVKAEGGFVVDQAVVEPVVQFYKELICEAQNQQEIQLKESFTKAGYDTGARASNLGAFLKMRLNEFLSKQEKASANGSLAFDGNGASVNKANGLAHKVPSPAQSSEWNMRSLLEGVFSIQENSERTETAADSLYDLDLPSFGEYWEFPGKHITIAKGFSSVIYSLSSVLPPGTIQYGKIVEAIHWTDSHNCCGPPVHLHCQDGSIFEADHVIITVSLGVLKAGLAASKGAILNSHLNNLCKTQNVQASTNVESLKDPIQRNGTHMALFQPPLPQSKVEAINRLGFGIVDKVFTLMEPTQGAFHKHMQFIYKNNFDQEKTAIPSWMRKTFSLYPIHSKSRILLAWFAGKEALQMEAFSDDKIASAIESTVSEFDCQKTVHSGYGSIREECKRLAIKNGDDMDNANGIRVSKTSHSNGYHPRCSIKHSKWGTDPLFLGSYSYIAAGSSGVDMDVLAEPVPGDLDNENSEQNIPALQLLFAGEATHRYHYSTTHGAYFSGVREAERLLAYYGWLT</sequence>
<keyword evidence="2" id="KW-1185">Reference proteome</keyword>
<reference evidence="2" key="1">
    <citation type="journal article" date="2024" name="Proc. Natl. Acad. Sci. U.S.A.">
        <title>Extraordinary preservation of gene collinearity over three hundred million years revealed in homosporous lycophytes.</title>
        <authorList>
            <person name="Li C."/>
            <person name="Wickell D."/>
            <person name="Kuo L.Y."/>
            <person name="Chen X."/>
            <person name="Nie B."/>
            <person name="Liao X."/>
            <person name="Peng D."/>
            <person name="Ji J."/>
            <person name="Jenkins J."/>
            <person name="Williams M."/>
            <person name="Shu S."/>
            <person name="Plott C."/>
            <person name="Barry K."/>
            <person name="Rajasekar S."/>
            <person name="Grimwood J."/>
            <person name="Han X."/>
            <person name="Sun S."/>
            <person name="Hou Z."/>
            <person name="He W."/>
            <person name="Dai G."/>
            <person name="Sun C."/>
            <person name="Schmutz J."/>
            <person name="Leebens-Mack J.H."/>
            <person name="Li F.W."/>
            <person name="Wang L."/>
        </authorList>
    </citation>
    <scope>NUCLEOTIDE SEQUENCE [LARGE SCALE GENOMIC DNA]</scope>
    <source>
        <strain evidence="2">cv. PW_Plant_1</strain>
    </source>
</reference>
<protein>
    <submittedName>
        <fullName evidence="1">Uncharacterized protein</fullName>
    </submittedName>
</protein>
<accession>A0ACC2CJF8</accession>